<keyword evidence="2 4" id="KW-0863">Zinc-finger</keyword>
<dbReference type="Pfam" id="PF02190">
    <property type="entry name" value="LON_substr_bdg"/>
    <property type="match status" value="1"/>
</dbReference>
<evidence type="ECO:0000313" key="9">
    <source>
        <dbReference type="Proteomes" id="UP000225706"/>
    </source>
</evidence>
<keyword evidence="3" id="KW-0862">Zinc</keyword>
<organism evidence="8 9">
    <name type="scientific">Stylophora pistillata</name>
    <name type="common">Smooth cauliflower coral</name>
    <dbReference type="NCBI Taxonomy" id="50429"/>
    <lineage>
        <taxon>Eukaryota</taxon>
        <taxon>Metazoa</taxon>
        <taxon>Cnidaria</taxon>
        <taxon>Anthozoa</taxon>
        <taxon>Hexacorallia</taxon>
        <taxon>Scleractinia</taxon>
        <taxon>Astrocoeniina</taxon>
        <taxon>Pocilloporidae</taxon>
        <taxon>Stylophora</taxon>
    </lineage>
</organism>
<feature type="region of interest" description="Disordered" evidence="5">
    <location>
        <begin position="302"/>
        <end position="324"/>
    </location>
</feature>
<dbReference type="Pfam" id="PF13923">
    <property type="entry name" value="zf-C3HC4_2"/>
    <property type="match status" value="1"/>
</dbReference>
<dbReference type="SMART" id="SM00184">
    <property type="entry name" value="RING"/>
    <property type="match status" value="2"/>
</dbReference>
<dbReference type="Pfam" id="PF13445">
    <property type="entry name" value="zf-RING_UBOX"/>
    <property type="match status" value="1"/>
</dbReference>
<dbReference type="GO" id="GO:0005737">
    <property type="term" value="C:cytoplasm"/>
    <property type="evidence" value="ECO:0007669"/>
    <property type="project" value="UniProtKB-ARBA"/>
</dbReference>
<dbReference type="OrthoDB" id="264917at2759"/>
<evidence type="ECO:0000256" key="2">
    <source>
        <dbReference type="ARBA" id="ARBA00022771"/>
    </source>
</evidence>
<dbReference type="InterPro" id="IPR017907">
    <property type="entry name" value="Znf_RING_CS"/>
</dbReference>
<dbReference type="InterPro" id="IPR011990">
    <property type="entry name" value="TPR-like_helical_dom_sf"/>
</dbReference>
<dbReference type="InterPro" id="IPR019734">
    <property type="entry name" value="TPR_rpt"/>
</dbReference>
<keyword evidence="9" id="KW-1185">Reference proteome</keyword>
<dbReference type="InterPro" id="IPR001841">
    <property type="entry name" value="Znf_RING"/>
</dbReference>
<evidence type="ECO:0000256" key="1">
    <source>
        <dbReference type="ARBA" id="ARBA00022723"/>
    </source>
</evidence>
<dbReference type="InterPro" id="IPR027370">
    <property type="entry name" value="Znf-RING_euk"/>
</dbReference>
<sequence>MENLSTEQKSCANKNTFDSLLEQGELLARNGRLDRSFSAYSNAFRVGVVPKERIESLVTALLEFQRNKLCKEKKEEKCSPVVNSSQNIFICPLCQCLFLKPVTLSCGHTFCQSCLIEERSFSVQLECTKCGKLVSENMVHSVNLLITNSVQKWFPSEYQNQVDKLVGYTHLSENDAKLAVDCFTKILSVSANDFHCLCWRSDALLQTGQFDLALQDIEQACKLRPTSARTFYRKAAVLANYAKLEGVLSSKHEESVLALLRTSALAPRCERYRREFTESLHQLLSPKFTNSNRTLLVLRSAGTKHAATHQEKTLNESPGKHFHAPAYERSASGEVKSDYDEIAFSQCSSSRSGSMSKRRRRRSRSFSNSEEAPRNNVRQYNKKSKGENYTAGVTNEDKLKDLEDFECKLCFNLLFQPITTICGHTFCRECLERCLDHRVECPCCRTALDQYHRGVPNMEVTEVLELILVNYFAVDYNERKRKYLESTEKLASVGKDGNVQVPVFVCTLAVPKVPCPLHIFEPRYRLMLRRCVTSGSKQFGMCIPSDEPNKNFADHGTMLIIKSVNFLPDGRSIVDTVGGERFHVVSRGMLDGYDTATVEWLKDEEVEDADEIRQLHELNRFGHQTSQTWFSQMASTQQQCIMNAIGPIPALREDNQVCDNGPDWMWWVLAALPLQDKQKLIILGMTSILERLKSVIRFLQLILSLQNKSMETQSLGS</sequence>
<protein>
    <submittedName>
        <fullName evidence="8">LON peptidase N-terminal domain and RING finger protein 3</fullName>
    </submittedName>
</protein>
<dbReference type="InterPro" id="IPR013083">
    <property type="entry name" value="Znf_RING/FYVE/PHD"/>
</dbReference>
<dbReference type="InterPro" id="IPR003111">
    <property type="entry name" value="Lon_prtase_N"/>
</dbReference>
<dbReference type="GO" id="GO:0008270">
    <property type="term" value="F:zinc ion binding"/>
    <property type="evidence" value="ECO:0007669"/>
    <property type="project" value="UniProtKB-KW"/>
</dbReference>
<reference evidence="9" key="1">
    <citation type="journal article" date="2017" name="bioRxiv">
        <title>Comparative analysis of the genomes of Stylophora pistillata and Acropora digitifera provides evidence for extensive differences between species of corals.</title>
        <authorList>
            <person name="Voolstra C.R."/>
            <person name="Li Y."/>
            <person name="Liew Y.J."/>
            <person name="Baumgarten S."/>
            <person name="Zoccola D."/>
            <person name="Flot J.-F."/>
            <person name="Tambutte S."/>
            <person name="Allemand D."/>
            <person name="Aranda M."/>
        </authorList>
    </citation>
    <scope>NUCLEOTIDE SEQUENCE [LARGE SCALE GENOMIC DNA]</scope>
</reference>
<gene>
    <name evidence="8" type="primary">Lonrf3</name>
    <name evidence="8" type="ORF">AWC38_SpisGene6761</name>
</gene>
<evidence type="ECO:0000256" key="4">
    <source>
        <dbReference type="PROSITE-ProRule" id="PRU00175"/>
    </source>
</evidence>
<dbReference type="PROSITE" id="PS51787">
    <property type="entry name" value="LON_N"/>
    <property type="match status" value="1"/>
</dbReference>
<dbReference type="Pfam" id="PF13181">
    <property type="entry name" value="TPR_8"/>
    <property type="match status" value="1"/>
</dbReference>
<dbReference type="Gene3D" id="2.30.130.40">
    <property type="entry name" value="LON domain-like"/>
    <property type="match status" value="1"/>
</dbReference>
<dbReference type="SMART" id="SM00464">
    <property type="entry name" value="LON"/>
    <property type="match status" value="1"/>
</dbReference>
<keyword evidence="1" id="KW-0479">Metal-binding</keyword>
<comment type="caution">
    <text evidence="8">The sequence shown here is derived from an EMBL/GenBank/DDBJ whole genome shotgun (WGS) entry which is preliminary data.</text>
</comment>
<evidence type="ECO:0000313" key="8">
    <source>
        <dbReference type="EMBL" id="PFX28468.1"/>
    </source>
</evidence>
<evidence type="ECO:0000256" key="3">
    <source>
        <dbReference type="ARBA" id="ARBA00022833"/>
    </source>
</evidence>
<dbReference type="EMBL" id="LSMT01000082">
    <property type="protein sequence ID" value="PFX28468.1"/>
    <property type="molecule type" value="Genomic_DNA"/>
</dbReference>
<dbReference type="PROSITE" id="PS00518">
    <property type="entry name" value="ZF_RING_1"/>
    <property type="match status" value="2"/>
</dbReference>
<dbReference type="Proteomes" id="UP000225706">
    <property type="component" value="Unassembled WGS sequence"/>
</dbReference>
<dbReference type="PANTHER" id="PTHR23327:SF42">
    <property type="entry name" value="LON PEPTIDASE N-TERMINAL DOMAIN AND RING FINGER PROTEIN C14F5.10C"/>
    <property type="match status" value="1"/>
</dbReference>
<feature type="domain" description="RING-type" evidence="6">
    <location>
        <begin position="91"/>
        <end position="130"/>
    </location>
</feature>
<dbReference type="InterPro" id="IPR015947">
    <property type="entry name" value="PUA-like_sf"/>
</dbReference>
<feature type="domain" description="Lon N-terminal" evidence="7">
    <location>
        <begin position="490"/>
        <end position="703"/>
    </location>
</feature>
<evidence type="ECO:0000259" key="6">
    <source>
        <dbReference type="PROSITE" id="PS50089"/>
    </source>
</evidence>
<accession>A0A2B4SIS3</accession>
<dbReference type="Gene3D" id="1.25.40.10">
    <property type="entry name" value="Tetratricopeptide repeat domain"/>
    <property type="match status" value="1"/>
</dbReference>
<dbReference type="AlphaFoldDB" id="A0A2B4SIS3"/>
<feature type="domain" description="RING-type" evidence="6">
    <location>
        <begin position="407"/>
        <end position="445"/>
    </location>
</feature>
<feature type="region of interest" description="Disordered" evidence="5">
    <location>
        <begin position="349"/>
        <end position="389"/>
    </location>
</feature>
<dbReference type="SUPFAM" id="SSF88697">
    <property type="entry name" value="PUA domain-like"/>
    <property type="match status" value="1"/>
</dbReference>
<dbReference type="CDD" id="cd16514">
    <property type="entry name" value="RING-HC_LONFs_rpt2"/>
    <property type="match status" value="1"/>
</dbReference>
<proteinExistence type="predicted"/>
<dbReference type="InterPro" id="IPR046336">
    <property type="entry name" value="Lon_prtase_N_sf"/>
</dbReference>
<dbReference type="PROSITE" id="PS50089">
    <property type="entry name" value="ZF_RING_2"/>
    <property type="match status" value="2"/>
</dbReference>
<dbReference type="Gene3D" id="3.30.40.10">
    <property type="entry name" value="Zinc/RING finger domain, C3HC4 (zinc finger)"/>
    <property type="match status" value="2"/>
</dbReference>
<dbReference type="PANTHER" id="PTHR23327">
    <property type="entry name" value="RING FINGER PROTEIN 127"/>
    <property type="match status" value="1"/>
</dbReference>
<evidence type="ECO:0000256" key="5">
    <source>
        <dbReference type="SAM" id="MobiDB-lite"/>
    </source>
</evidence>
<dbReference type="STRING" id="50429.A0A2B4SIS3"/>
<dbReference type="GO" id="GO:0061630">
    <property type="term" value="F:ubiquitin protein ligase activity"/>
    <property type="evidence" value="ECO:0007669"/>
    <property type="project" value="TreeGrafter"/>
</dbReference>
<dbReference type="SUPFAM" id="SSF57850">
    <property type="entry name" value="RING/U-box"/>
    <property type="match status" value="2"/>
</dbReference>
<evidence type="ECO:0000259" key="7">
    <source>
        <dbReference type="PROSITE" id="PS51787"/>
    </source>
</evidence>
<name>A0A2B4SIS3_STYPI</name>
<dbReference type="SUPFAM" id="SSF48452">
    <property type="entry name" value="TPR-like"/>
    <property type="match status" value="1"/>
</dbReference>